<dbReference type="GO" id="GO:0000166">
    <property type="term" value="F:nucleotide binding"/>
    <property type="evidence" value="ECO:0007669"/>
    <property type="project" value="InterPro"/>
</dbReference>
<evidence type="ECO:0000256" key="1">
    <source>
        <dbReference type="ARBA" id="ARBA00005755"/>
    </source>
</evidence>
<dbReference type="Gene3D" id="3.90.1600.10">
    <property type="entry name" value="Palm domain of DNA polymerase"/>
    <property type="match status" value="1"/>
</dbReference>
<evidence type="ECO:0000256" key="7">
    <source>
        <dbReference type="ARBA" id="ARBA00023125"/>
    </source>
</evidence>
<dbReference type="GO" id="GO:0003887">
    <property type="term" value="F:DNA-directed DNA polymerase activity"/>
    <property type="evidence" value="ECO:0007669"/>
    <property type="project" value="UniProtKB-KW"/>
</dbReference>
<name>A0A9Q1BTP4_HOLLE</name>
<dbReference type="InterPro" id="IPR036397">
    <property type="entry name" value="RNaseH_sf"/>
</dbReference>
<sequence length="1522" mass="176813">MTMYTINLSDEDLANGWEIQISKTRRQPYYFNRRTGESKWVEKTISSDRAVQKPKSRNLISDFEESNSNTILQPSTRPTNEPGVVSRDFAQDVAHTSSRGQDFTGNIQINNNLAMNNDETSHGSDITSNENFMNQDNAPPENVDFQDILDVLGNNSVTNYGVTTNGFDMLSTEFPIGENHASLQEPDDTDYQYILDMLQNDGEISQDDKEKSKEDVARATDNQTLNDNDNDNHNEKQTTDPKDCWYKTEERHRRIKRFCADALEYTIAFHKDKIADVVREKQSVLMALYDIINSLLETLMFNFHAEDLIGMELEHPKLDKLIFIPMTRRDQLDADRIFSVLERILQSNDQFTLDEGLVIKIIRVEPFEGGKPTPSVFDDWIKEKKSIVRINNGKDDICMARAIVTAIAHHQKKTDPTVHWTNISRGYGKQKALAKQLHRRAGVPLRRCQLKDLPAFERVLPEYRIIVVTKTSKNPILYRGLNTNGIPIFLFYHDNHFDTVVSMSGFLNRKKFCVKCLKPYNNPLKHKCIKRCRNCKITGGNCQDDGQIQECSLCHRFFNSQQCFDNHLIQKLRKNGTPQKSTCMIYKRCKICLSSYEEENRKHKCGMYYCSLCKRNQLRGHLCYMQPLKDGEKCNDASNSFDMVDEAQDEDHSKENKTIFFDFESCVEADGRHVPNLCIAQVVCNSCVDFDDINESCDTCGGLREFKFHSVESFCQWACQYPQATFIAHNLKGYDGQFILECFTRLGMCPKELVTTGTKIMYMKFDLLTTSFHKKRNFIQFKDSYNFIPMALDKFPKTFGLNEEKGFFPYLFNTPENRCYFGPWPDVHYYHPEVMSSEKSKAFFKWYEQQRGKLFDMNQEMERYCIDDVNLLRKGCARFRQIFLDMNDMDPFAHAMTIAQACQQVYRRKFLTQETIALVPHHGYRRRDNHSKKAMQWLAWQSQVEGVRINHARNGGEMTAEIYNDGDDGMTGFKVDGLQNMTVYEFHGCVWHGCPRCQTDRCKNVPGSNFSMEDAYLKTVKKTKLLRQNRYRVVEMWECDFDRLVAADPKMRAFIKALPYRDPLNPRHAFFGGRTNAICLKYQTKPGEKIKYIDVCSLYPWVNKYGVYPIGHPVIVTENFEPWDRYNGLMYCKVLPPKGLYHPVLPYRNGDKMLFPLCAACAQQKYQTLCKHSDEERALEGTWVTLELQKAMEKGYRMLEIYEVWHFKSFTQYDPETKKGGLFVEYIDTFLKMKQEAEGWPQGCNSEEDRIAYVAEYEAREGVKLEHIEKNEGRRCLAKLMLNSFWGKFGQRDNLPRREILSDMSEFIKLANDVSKETTLNRITEDFIELTWTDKKEFVETTGTKNVFIAAYTTAQARLKLYSYLECLDDRVLYFDTDSIIYVSRVGTYDPPLGNFLGDMTDELTKPFGEGSYITRFVAGGPKNYSFEVYSSKSDETITQCKVRGITLTPDAQRVVNFETMMQMLDHVQNGQSEESVLVKKNHDIVRRGMGHIYSVSTQKQYRIVYDKRVIQSDFTTLPYGY</sequence>
<dbReference type="PROSITE" id="PS50020">
    <property type="entry name" value="WW_DOMAIN_2"/>
    <property type="match status" value="1"/>
</dbReference>
<dbReference type="InterPro" id="IPR012337">
    <property type="entry name" value="RNaseH-like_sf"/>
</dbReference>
<dbReference type="Pfam" id="PF03175">
    <property type="entry name" value="DNA_pol_B_2"/>
    <property type="match status" value="2"/>
</dbReference>
<dbReference type="EMBL" id="JAIZAY010000012">
    <property type="protein sequence ID" value="KAJ8032391.1"/>
    <property type="molecule type" value="Genomic_DNA"/>
</dbReference>
<comment type="catalytic activity">
    <reaction evidence="8">
        <text>DNA(n) + a 2'-deoxyribonucleoside 5'-triphosphate = DNA(n+1) + diphosphate</text>
        <dbReference type="Rhea" id="RHEA:22508"/>
        <dbReference type="Rhea" id="RHEA-COMP:17339"/>
        <dbReference type="Rhea" id="RHEA-COMP:17340"/>
        <dbReference type="ChEBI" id="CHEBI:33019"/>
        <dbReference type="ChEBI" id="CHEBI:61560"/>
        <dbReference type="ChEBI" id="CHEBI:173112"/>
        <dbReference type="EC" id="2.7.7.7"/>
    </reaction>
</comment>
<dbReference type="EC" id="2.7.7.7" evidence="2"/>
<dbReference type="InterPro" id="IPR023211">
    <property type="entry name" value="DNA_pol_palm_dom_sf"/>
</dbReference>
<organism evidence="11 12">
    <name type="scientific">Holothuria leucospilota</name>
    <name type="common">Black long sea cucumber</name>
    <name type="synonym">Mertensiothuria leucospilota</name>
    <dbReference type="NCBI Taxonomy" id="206669"/>
    <lineage>
        <taxon>Eukaryota</taxon>
        <taxon>Metazoa</taxon>
        <taxon>Echinodermata</taxon>
        <taxon>Eleutherozoa</taxon>
        <taxon>Echinozoa</taxon>
        <taxon>Holothuroidea</taxon>
        <taxon>Aspidochirotacea</taxon>
        <taxon>Aspidochirotida</taxon>
        <taxon>Holothuriidae</taxon>
        <taxon>Holothuria</taxon>
    </lineage>
</organism>
<proteinExistence type="inferred from homology"/>
<dbReference type="GO" id="GO:0003677">
    <property type="term" value="F:DNA binding"/>
    <property type="evidence" value="ECO:0007669"/>
    <property type="project" value="UniProtKB-KW"/>
</dbReference>
<dbReference type="OrthoDB" id="5871067at2759"/>
<dbReference type="InterPro" id="IPR004868">
    <property type="entry name" value="DNA-dir_DNA_pol_B_mt/vir"/>
</dbReference>
<evidence type="ECO:0000256" key="6">
    <source>
        <dbReference type="ARBA" id="ARBA00022932"/>
    </source>
</evidence>
<dbReference type="Gene3D" id="1.10.287.690">
    <property type="entry name" value="Helix hairpin bin"/>
    <property type="match status" value="1"/>
</dbReference>
<dbReference type="Proteomes" id="UP001152320">
    <property type="component" value="Chromosome 12"/>
</dbReference>
<evidence type="ECO:0000256" key="8">
    <source>
        <dbReference type="ARBA" id="ARBA00049244"/>
    </source>
</evidence>
<feature type="region of interest" description="Disordered" evidence="9">
    <location>
        <begin position="114"/>
        <end position="141"/>
    </location>
</feature>
<dbReference type="Gene3D" id="2.20.70.10">
    <property type="match status" value="1"/>
</dbReference>
<dbReference type="GO" id="GO:0006260">
    <property type="term" value="P:DNA replication"/>
    <property type="evidence" value="ECO:0007669"/>
    <property type="project" value="UniProtKB-KW"/>
</dbReference>
<comment type="caution">
    <text evidence="11">The sequence shown here is derived from an EMBL/GenBank/DDBJ whole genome shotgun (WGS) entry which is preliminary data.</text>
</comment>
<dbReference type="InterPro" id="IPR001202">
    <property type="entry name" value="WW_dom"/>
</dbReference>
<evidence type="ECO:0000256" key="9">
    <source>
        <dbReference type="SAM" id="MobiDB-lite"/>
    </source>
</evidence>
<feature type="compositionally biased region" description="Basic and acidic residues" evidence="9">
    <location>
        <begin position="230"/>
        <end position="241"/>
    </location>
</feature>
<dbReference type="PANTHER" id="PTHR33568:SF3">
    <property type="entry name" value="DNA-DIRECTED DNA POLYMERASE"/>
    <property type="match status" value="1"/>
</dbReference>
<feature type="compositionally biased region" description="Polar residues" evidence="9">
    <location>
        <begin position="123"/>
        <end position="137"/>
    </location>
</feature>
<evidence type="ECO:0000313" key="12">
    <source>
        <dbReference type="Proteomes" id="UP001152320"/>
    </source>
</evidence>
<keyword evidence="7" id="KW-0238">DNA-binding</keyword>
<protein>
    <recommendedName>
        <fullName evidence="2">DNA-directed DNA polymerase</fullName>
        <ecNumber evidence="2">2.7.7.7</ecNumber>
    </recommendedName>
</protein>
<comment type="similarity">
    <text evidence="1">Belongs to the DNA polymerase type-B family.</text>
</comment>
<evidence type="ECO:0000256" key="2">
    <source>
        <dbReference type="ARBA" id="ARBA00012417"/>
    </source>
</evidence>
<feature type="domain" description="WW" evidence="10">
    <location>
        <begin position="11"/>
        <end position="45"/>
    </location>
</feature>
<dbReference type="InterPro" id="IPR043502">
    <property type="entry name" value="DNA/RNA_pol_sf"/>
</dbReference>
<feature type="compositionally biased region" description="Basic and acidic residues" evidence="9">
    <location>
        <begin position="206"/>
        <end position="218"/>
    </location>
</feature>
<evidence type="ECO:0000259" key="10">
    <source>
        <dbReference type="PROSITE" id="PS50020"/>
    </source>
</evidence>
<evidence type="ECO:0000256" key="3">
    <source>
        <dbReference type="ARBA" id="ARBA00022679"/>
    </source>
</evidence>
<evidence type="ECO:0000313" key="11">
    <source>
        <dbReference type="EMBL" id="KAJ8032391.1"/>
    </source>
</evidence>
<dbReference type="Gene3D" id="3.30.420.10">
    <property type="entry name" value="Ribonuclease H-like superfamily/Ribonuclease H"/>
    <property type="match status" value="1"/>
</dbReference>
<dbReference type="PANTHER" id="PTHR33568">
    <property type="entry name" value="DNA POLYMERASE"/>
    <property type="match status" value="1"/>
</dbReference>
<feature type="region of interest" description="Disordered" evidence="9">
    <location>
        <begin position="202"/>
        <end position="241"/>
    </location>
</feature>
<keyword evidence="12" id="KW-1185">Reference proteome</keyword>
<evidence type="ECO:0000256" key="4">
    <source>
        <dbReference type="ARBA" id="ARBA00022695"/>
    </source>
</evidence>
<reference evidence="11" key="1">
    <citation type="submission" date="2021-10" db="EMBL/GenBank/DDBJ databases">
        <title>Tropical sea cucumber genome reveals ecological adaptation and Cuvierian tubules defense mechanism.</title>
        <authorList>
            <person name="Chen T."/>
        </authorList>
    </citation>
    <scope>NUCLEOTIDE SEQUENCE</scope>
    <source>
        <strain evidence="11">Nanhai2018</strain>
        <tissue evidence="11">Muscle</tissue>
    </source>
</reference>
<dbReference type="SUPFAM" id="SSF56672">
    <property type="entry name" value="DNA/RNA polymerases"/>
    <property type="match status" value="1"/>
</dbReference>
<dbReference type="Gene3D" id="3.40.960.10">
    <property type="entry name" value="VSR Endonuclease"/>
    <property type="match status" value="1"/>
</dbReference>
<dbReference type="CDD" id="cd00201">
    <property type="entry name" value="WW"/>
    <property type="match status" value="1"/>
</dbReference>
<evidence type="ECO:0000256" key="5">
    <source>
        <dbReference type="ARBA" id="ARBA00022705"/>
    </source>
</evidence>
<dbReference type="SUPFAM" id="SSF53098">
    <property type="entry name" value="Ribonuclease H-like"/>
    <property type="match status" value="1"/>
</dbReference>
<keyword evidence="3" id="KW-0808">Transferase</keyword>
<gene>
    <name evidence="11" type="ORF">HOLleu_25906</name>
</gene>
<keyword evidence="6" id="KW-0239">DNA-directed DNA polymerase</keyword>
<accession>A0A9Q1BTP4</accession>
<keyword evidence="5" id="KW-0235">DNA replication</keyword>
<keyword evidence="4" id="KW-0548">Nucleotidyltransferase</keyword>